<dbReference type="AlphaFoldDB" id="A0A1J9Q331"/>
<gene>
    <name evidence="1" type="ORF">AJ78_08612</name>
</gene>
<dbReference type="EMBL" id="LGRN01000846">
    <property type="protein sequence ID" value="OJD10332.1"/>
    <property type="molecule type" value="Genomic_DNA"/>
</dbReference>
<dbReference type="VEuPathDB" id="FungiDB:AJ78_08612"/>
<accession>A0A1J9Q331</accession>
<organism evidence="1 2">
    <name type="scientific">Emergomyces pasteurianus Ep9510</name>
    <dbReference type="NCBI Taxonomy" id="1447872"/>
    <lineage>
        <taxon>Eukaryota</taxon>
        <taxon>Fungi</taxon>
        <taxon>Dikarya</taxon>
        <taxon>Ascomycota</taxon>
        <taxon>Pezizomycotina</taxon>
        <taxon>Eurotiomycetes</taxon>
        <taxon>Eurotiomycetidae</taxon>
        <taxon>Onygenales</taxon>
        <taxon>Ajellomycetaceae</taxon>
        <taxon>Emergomyces</taxon>
    </lineage>
</organism>
<comment type="caution">
    <text evidence="1">The sequence shown here is derived from an EMBL/GenBank/DDBJ whole genome shotgun (WGS) entry which is preliminary data.</text>
</comment>
<dbReference type="Proteomes" id="UP000182235">
    <property type="component" value="Unassembled WGS sequence"/>
</dbReference>
<sequence>MSRTLTLLCFEQSRLFPQDTAHWALYLWDANAETGTLFHARKDSLASGQTLYEPIADVSPMASRSLRASVEVASGLALSDEALDVQCRAAAQNRPFDLVANNCQKFCSQILQRLVNNGTITQGQFDALAVKGFQPLI</sequence>
<protein>
    <recommendedName>
        <fullName evidence="3">PPPDE domain-containing protein</fullName>
    </recommendedName>
</protein>
<evidence type="ECO:0000313" key="1">
    <source>
        <dbReference type="EMBL" id="OJD10332.1"/>
    </source>
</evidence>
<keyword evidence="2" id="KW-1185">Reference proteome</keyword>
<reference evidence="1 2" key="1">
    <citation type="submission" date="2015-07" db="EMBL/GenBank/DDBJ databases">
        <title>Emmonsia species relationships and genome sequence.</title>
        <authorList>
            <consortium name="The Broad Institute Genomics Platform"/>
            <person name="Cuomo C.A."/>
            <person name="Munoz J.F."/>
            <person name="Imamovic A."/>
            <person name="Priest M.E."/>
            <person name="Young S."/>
            <person name="Clay O.K."/>
            <person name="McEwen J.G."/>
        </authorList>
    </citation>
    <scope>NUCLEOTIDE SEQUENCE [LARGE SCALE GENOMIC DNA]</scope>
    <source>
        <strain evidence="1 2">UAMH 9510</strain>
    </source>
</reference>
<name>A0A1J9Q331_9EURO</name>
<evidence type="ECO:0008006" key="3">
    <source>
        <dbReference type="Google" id="ProtNLM"/>
    </source>
</evidence>
<proteinExistence type="predicted"/>
<dbReference type="OrthoDB" id="2798106at2759"/>
<evidence type="ECO:0000313" key="2">
    <source>
        <dbReference type="Proteomes" id="UP000182235"/>
    </source>
</evidence>